<protein>
    <submittedName>
        <fullName evidence="2">Uncharacterized protein</fullName>
    </submittedName>
</protein>
<evidence type="ECO:0000256" key="1">
    <source>
        <dbReference type="SAM" id="MobiDB-lite"/>
    </source>
</evidence>
<name>A0A6V7H825_9HYME</name>
<dbReference type="EMBL" id="CAJDYZ010007824">
    <property type="protein sequence ID" value="CAD1474650.1"/>
    <property type="molecule type" value="Genomic_DNA"/>
</dbReference>
<reference evidence="2" key="1">
    <citation type="submission" date="2020-07" db="EMBL/GenBank/DDBJ databases">
        <authorList>
            <person name="Nazaruddin N."/>
        </authorList>
    </citation>
    <scope>NUCLEOTIDE SEQUENCE</scope>
</reference>
<dbReference type="Proteomes" id="UP000752696">
    <property type="component" value="Unassembled WGS sequence"/>
</dbReference>
<gene>
    <name evidence="2" type="ORF">MHI_LOCUS482217</name>
</gene>
<feature type="region of interest" description="Disordered" evidence="1">
    <location>
        <begin position="56"/>
        <end position="86"/>
    </location>
</feature>
<keyword evidence="3" id="KW-1185">Reference proteome</keyword>
<evidence type="ECO:0000313" key="2">
    <source>
        <dbReference type="EMBL" id="CAD1474650.1"/>
    </source>
</evidence>
<evidence type="ECO:0000313" key="3">
    <source>
        <dbReference type="Proteomes" id="UP000752696"/>
    </source>
</evidence>
<feature type="non-terminal residue" evidence="2">
    <location>
        <position position="1"/>
    </location>
</feature>
<organism evidence="2 3">
    <name type="scientific">Heterotrigona itama</name>
    <dbReference type="NCBI Taxonomy" id="395501"/>
    <lineage>
        <taxon>Eukaryota</taxon>
        <taxon>Metazoa</taxon>
        <taxon>Ecdysozoa</taxon>
        <taxon>Arthropoda</taxon>
        <taxon>Hexapoda</taxon>
        <taxon>Insecta</taxon>
        <taxon>Pterygota</taxon>
        <taxon>Neoptera</taxon>
        <taxon>Endopterygota</taxon>
        <taxon>Hymenoptera</taxon>
        <taxon>Apocrita</taxon>
        <taxon>Aculeata</taxon>
        <taxon>Apoidea</taxon>
        <taxon>Anthophila</taxon>
        <taxon>Apidae</taxon>
        <taxon>Heterotrigona</taxon>
    </lineage>
</organism>
<comment type="caution">
    <text evidence="2">The sequence shown here is derived from an EMBL/GenBank/DDBJ whole genome shotgun (WGS) entry which is preliminary data.</text>
</comment>
<dbReference type="AlphaFoldDB" id="A0A6V7H825"/>
<proteinExistence type="predicted"/>
<feature type="non-terminal residue" evidence="2">
    <location>
        <position position="86"/>
    </location>
</feature>
<sequence>VPEISKGGTLFRKLGTTARLSYEANVSLHYFPGALRLRSDGSQCLLRVKCEIDHRTSSDVNVEGRSHSAQNDIHRGSSSLDRRTSS</sequence>
<accession>A0A6V7H825</accession>